<gene>
    <name evidence="1" type="ORF">GS601_17255</name>
</gene>
<comment type="caution">
    <text evidence="1">The sequence shown here is derived from an EMBL/GenBank/DDBJ whole genome shotgun (WGS) entry which is preliminary data.</text>
</comment>
<protein>
    <submittedName>
        <fullName evidence="1">Uncharacterized protein</fullName>
    </submittedName>
</protein>
<proteinExistence type="predicted"/>
<sequence length="1008" mass="108748">MPKTKRILSYLPGTFRLFPKAPVLYAVVDAFGRELLSAENTLAEVMSSHWVDHADRNAEVVNDLERLAALYGLAPRRDEEGEILEGVEEFREHLKRYVRTFLEGTVTVQGILRVTAEALGLQIADDYADLDSWWNHPSSEVSAPRFVTRAMVIDEAAQVVFGFTAAQAVGTPATSAEVIGDIDLSRGIDLRQQNLLRVKIDDQAPVEIDFANHPRIPRPRAAVLQEIVDAIRDRITPSVVSDDGKHLVLRSLTMGTTSQIAFEPPQSTDALDTLFGLAPGIYRGQETPAAPARLVGTQDLSNGADLRFARFLEIAVEGTPPIVVDCAVGAVDLERVELDQIVANLNSAISPAIATHDGTVLTITSNATGIIAQLEVQTFNDVERDARNLLFGNVPITTRGTAAKAANIISNVDLVSPVNLSQRQMLRLSINGSLTEINIAGNTPEKTSLAEIITKINSAVSNLASTAENGRLQLSAPASETSSLAILPLRYLELIEYPPVKLSQQISVHHGNGWTITNDGVTDTVAEIQLTTSQGTVGITLVNETVGWQVRILTVLAIAETVKLSQDPEFGLQAMITSATGEVRAVPGSQILVGLVQGTQAQIPFAGSKYLSDGILQLNSPTAANLVVLRARSRDAPIAVTVTEHITSDPSGAIAPRFDVVLRQESESDTPVIEQYIGVSIGNSINSLVQQINSGSTRSNLVRAEELPKNTVLSLPCGNSHWRYLECYGSRFNQARFDHNRFAGGFCAERGVFNVSHFSSASDAVPSELRLGRIAAVFTTATALPDPSVDLTFNWVSHRAGAFVVNLPSDLPPRFGGKFNEARFSQVKDQPERFSKAVTEPATDPHALVSLINQGLPDATPPILPSNLLQAQQVSQLPMGWQAVKLPFRKPQFLKAGTQDTPAKLYLSEEGFEEFIELRASQGGTWGNDIAVSARPAGAALYDVSIFYHSSRFENARAVVRGGETLPDLAEDLLKPGAIGVLQAKAAGIQATVTRNGCGDECFTQLDY</sequence>
<evidence type="ECO:0000313" key="1">
    <source>
        <dbReference type="EMBL" id="NDJ19011.1"/>
    </source>
</evidence>
<evidence type="ECO:0000313" key="2">
    <source>
        <dbReference type="Proteomes" id="UP000646053"/>
    </source>
</evidence>
<dbReference type="EMBL" id="WVIE01000023">
    <property type="protein sequence ID" value="NDJ19011.1"/>
    <property type="molecule type" value="Genomic_DNA"/>
</dbReference>
<keyword evidence="2" id="KW-1185">Reference proteome</keyword>
<dbReference type="RefSeq" id="WP_162424540.1">
    <property type="nucleotide sequence ID" value="NZ_WVIE01000023.1"/>
</dbReference>
<accession>A0A8J8CKW2</accession>
<organism evidence="1 2">
    <name type="scientific">Myxacorys almedinensis A</name>
    <dbReference type="NCBI Taxonomy" id="2690445"/>
    <lineage>
        <taxon>Bacteria</taxon>
        <taxon>Bacillati</taxon>
        <taxon>Cyanobacteriota</taxon>
        <taxon>Cyanophyceae</taxon>
        <taxon>Leptolyngbyales</taxon>
        <taxon>Leptolyngbyaceae</taxon>
        <taxon>Myxacorys</taxon>
        <taxon>Myxacorys almedinensis</taxon>
    </lineage>
</organism>
<reference evidence="1" key="1">
    <citation type="submission" date="2019-12" db="EMBL/GenBank/DDBJ databases">
        <title>High-Quality draft genome sequences of three cyanobacteria isolated from the limestone walls of the Old Cathedral of Coimbra.</title>
        <authorList>
            <person name="Tiago I."/>
            <person name="Soares F."/>
            <person name="Portugal A."/>
        </authorList>
    </citation>
    <scope>NUCLEOTIDE SEQUENCE</scope>
    <source>
        <strain evidence="1">A</strain>
    </source>
</reference>
<name>A0A8J8CKW2_9CYAN</name>
<dbReference type="Proteomes" id="UP000646053">
    <property type="component" value="Unassembled WGS sequence"/>
</dbReference>
<dbReference type="AlphaFoldDB" id="A0A8J8CKW2"/>